<evidence type="ECO:0008006" key="7">
    <source>
        <dbReference type="Google" id="ProtNLM"/>
    </source>
</evidence>
<dbReference type="GeneID" id="98160166"/>
<comment type="similarity">
    <text evidence="2">Belongs to the FAD-binding monooxygenase family.</text>
</comment>
<protein>
    <recommendedName>
        <fullName evidence="7">FAD/NAD(P)-binding domain-containing protein</fullName>
    </recommendedName>
</protein>
<evidence type="ECO:0000256" key="1">
    <source>
        <dbReference type="ARBA" id="ARBA00001974"/>
    </source>
</evidence>
<name>A0ABR4KR45_9EURO</name>
<comment type="cofactor">
    <cofactor evidence="1">
        <name>FAD</name>
        <dbReference type="ChEBI" id="CHEBI:57692"/>
    </cofactor>
</comment>
<organism evidence="5 6">
    <name type="scientific">Aspergillus pseudodeflectus</name>
    <dbReference type="NCBI Taxonomy" id="176178"/>
    <lineage>
        <taxon>Eukaryota</taxon>
        <taxon>Fungi</taxon>
        <taxon>Dikarya</taxon>
        <taxon>Ascomycota</taxon>
        <taxon>Pezizomycotina</taxon>
        <taxon>Eurotiomycetes</taxon>
        <taxon>Eurotiomycetidae</taxon>
        <taxon>Eurotiales</taxon>
        <taxon>Aspergillaceae</taxon>
        <taxon>Aspergillus</taxon>
        <taxon>Aspergillus subgen. Nidulantes</taxon>
    </lineage>
</organism>
<gene>
    <name evidence="5" type="ORF">BJX68DRAFT_264646</name>
</gene>
<dbReference type="PANTHER" id="PTHR42877:SF6">
    <property type="entry name" value="MONOOXYGENASE, PUTATIVE (AFU_ORTHOLOGUE AFUA_3G15050)-RELATED"/>
    <property type="match status" value="1"/>
</dbReference>
<keyword evidence="3" id="KW-0285">Flavoprotein</keyword>
<proteinExistence type="inferred from homology"/>
<keyword evidence="6" id="KW-1185">Reference proteome</keyword>
<dbReference type="PANTHER" id="PTHR42877">
    <property type="entry name" value="L-ORNITHINE N(5)-MONOOXYGENASE-RELATED"/>
    <property type="match status" value="1"/>
</dbReference>
<accession>A0ABR4KR45</accession>
<keyword evidence="4" id="KW-0274">FAD</keyword>
<evidence type="ECO:0000256" key="3">
    <source>
        <dbReference type="ARBA" id="ARBA00022630"/>
    </source>
</evidence>
<dbReference type="InterPro" id="IPR036188">
    <property type="entry name" value="FAD/NAD-bd_sf"/>
</dbReference>
<comment type="caution">
    <text evidence="5">The sequence shown here is derived from an EMBL/GenBank/DDBJ whole genome shotgun (WGS) entry which is preliminary data.</text>
</comment>
<dbReference type="Proteomes" id="UP001610444">
    <property type="component" value="Unassembled WGS sequence"/>
</dbReference>
<dbReference type="EMBL" id="JBFXLR010000011">
    <property type="protein sequence ID" value="KAL2854753.1"/>
    <property type="molecule type" value="Genomic_DNA"/>
</dbReference>
<evidence type="ECO:0000313" key="6">
    <source>
        <dbReference type="Proteomes" id="UP001610444"/>
    </source>
</evidence>
<evidence type="ECO:0000256" key="4">
    <source>
        <dbReference type="ARBA" id="ARBA00022827"/>
    </source>
</evidence>
<sequence>MTRGWERSWRGWKAAPNSGLHLSSQTAPDSFVGATLDSPGGRNFTDAEKDTFENDHQAYLEFRQNLKKDLHGGLKFYYITGSKDNDAVCAKRLEDSTQLPTRLQANIPIAREPAALIIPDVTNVNTPITRITATGILTADNIHRLVDAIIAATGFQNGFLPLFPIIGKNGTDRSRKWAPDGPIGFPKTHFGVMAPDMPHLLAVLQAQSYSAGGAVPLQCEISATYIGKVIRKVQSQGYASIYPSHEATTDFNAIASHFFDDKVLSESWNSWMKLGPGRRIVGWGLVGIPAGRILCLRW</sequence>
<dbReference type="InterPro" id="IPR051209">
    <property type="entry name" value="FAD-bind_Monooxygenase_sf"/>
</dbReference>
<dbReference type="RefSeq" id="XP_070901617.1">
    <property type="nucleotide sequence ID" value="XM_071045002.1"/>
</dbReference>
<dbReference type="Gene3D" id="3.50.50.60">
    <property type="entry name" value="FAD/NAD(P)-binding domain"/>
    <property type="match status" value="1"/>
</dbReference>
<evidence type="ECO:0000256" key="2">
    <source>
        <dbReference type="ARBA" id="ARBA00010139"/>
    </source>
</evidence>
<evidence type="ECO:0000313" key="5">
    <source>
        <dbReference type="EMBL" id="KAL2854753.1"/>
    </source>
</evidence>
<reference evidence="5 6" key="1">
    <citation type="submission" date="2024-07" db="EMBL/GenBank/DDBJ databases">
        <title>Section-level genome sequencing and comparative genomics of Aspergillus sections Usti and Cavernicolus.</title>
        <authorList>
            <consortium name="Lawrence Berkeley National Laboratory"/>
            <person name="Nybo J.L."/>
            <person name="Vesth T.C."/>
            <person name="Theobald S."/>
            <person name="Frisvad J.C."/>
            <person name="Larsen T.O."/>
            <person name="Kjaerboelling I."/>
            <person name="Rothschild-Mancinelli K."/>
            <person name="Lyhne E.K."/>
            <person name="Kogle M.E."/>
            <person name="Barry K."/>
            <person name="Clum A."/>
            <person name="Na H."/>
            <person name="Ledsgaard L."/>
            <person name="Lin J."/>
            <person name="Lipzen A."/>
            <person name="Kuo A."/>
            <person name="Riley R."/>
            <person name="Mondo S."/>
            <person name="LaButti K."/>
            <person name="Haridas S."/>
            <person name="Pangalinan J."/>
            <person name="Salamov A.A."/>
            <person name="Simmons B.A."/>
            <person name="Magnuson J.K."/>
            <person name="Chen J."/>
            <person name="Drula E."/>
            <person name="Henrissat B."/>
            <person name="Wiebenga A."/>
            <person name="Lubbers R.J."/>
            <person name="Gomes A.C."/>
            <person name="Macurrencykelacurrency M.R."/>
            <person name="Stajich J."/>
            <person name="Grigoriev I.V."/>
            <person name="Mortensen U.H."/>
            <person name="De vries R.P."/>
            <person name="Baker S.E."/>
            <person name="Andersen M.R."/>
        </authorList>
    </citation>
    <scope>NUCLEOTIDE SEQUENCE [LARGE SCALE GENOMIC DNA]</scope>
    <source>
        <strain evidence="5 6">CBS 756.74</strain>
    </source>
</reference>